<keyword evidence="3" id="KW-0539">Nucleus</keyword>
<gene>
    <name evidence="5" type="ORF">THOM_0678</name>
</gene>
<sequence>MFYSPIYEHAKWLYRTSKLSKLDDFLKTHLSMSYNVYLWQLYLAHVFQNMPEKLLDAYEYALSHLEGHFDITLILRDYLCLIDSMHDQDVVDRKRAAYQNVIKYAVFCLPAIYKEYEEFEYKLNKFTAKTILEKVSYNYKGHKRLSLTFNANKEIMDQVTLENYSALFEVDERKIFVWKCLKEKFYYSEEIYFELIRMAPNFVVEAIFCNSFVDHDEHSNTECILQNRENTFTRANFFFVLLGAYLNKIDLASYIFKENFLSNWKIGEGDSRPDTAKIAAIGDLKDSFRGIRIRNKDLVYIHFLDTVFKNKGISAFRCVFRDLKDLIGPLVFYYVAQLEYYVYGDVNVFVNVMLLGSKKSRSLETYMIKFLVNHRQENLARKYAAYFGRREALRQYLYLYTFEPQSAENENATRTESLNDFYYKGGFEYEPFILRSKGNKAFNEMVKTLEFEELRLYKHSLLLEMMEDVRKDESIKLFEVVHPECVVKLLRTAEIRPKNTF</sequence>
<dbReference type="Proteomes" id="UP000011185">
    <property type="component" value="Unassembled WGS sequence"/>
</dbReference>
<dbReference type="Gene3D" id="1.25.40.10">
    <property type="entry name" value="Tetratricopeptide repeat domain"/>
    <property type="match status" value="1"/>
</dbReference>
<dbReference type="GO" id="GO:0031124">
    <property type="term" value="P:mRNA 3'-end processing"/>
    <property type="evidence" value="ECO:0007669"/>
    <property type="project" value="InterPro"/>
</dbReference>
<keyword evidence="6" id="KW-1185">Reference proteome</keyword>
<dbReference type="InterPro" id="IPR011990">
    <property type="entry name" value="TPR-like_helical_dom_sf"/>
</dbReference>
<dbReference type="HOGENOM" id="CLU_544228_0_0_1"/>
<accession>L7JYH8</accession>
<evidence type="ECO:0000313" key="5">
    <source>
        <dbReference type="EMBL" id="ELQ76365.1"/>
    </source>
</evidence>
<evidence type="ECO:0000313" key="6">
    <source>
        <dbReference type="Proteomes" id="UP000011185"/>
    </source>
</evidence>
<dbReference type="Pfam" id="PF05843">
    <property type="entry name" value="Suf"/>
    <property type="match status" value="2"/>
</dbReference>
<dbReference type="VEuPathDB" id="MicrosporidiaDB:THOM_0678"/>
<dbReference type="OrthoDB" id="26282at2759"/>
<name>L7JYH8_TRAHO</name>
<reference evidence="5 6" key="1">
    <citation type="journal article" date="2012" name="PLoS Pathog.">
        <title>The genome of the obligate intracellular parasite Trachipleistophora hominis: new insights into microsporidian genome dynamics and reductive evolution.</title>
        <authorList>
            <person name="Heinz E."/>
            <person name="Williams T.A."/>
            <person name="Nakjang S."/>
            <person name="Noel C.J."/>
            <person name="Swan D.C."/>
            <person name="Goldberg A.V."/>
            <person name="Harris S.R."/>
            <person name="Weinmaier T."/>
            <person name="Markert S."/>
            <person name="Becher D."/>
            <person name="Bernhardt J."/>
            <person name="Dagan T."/>
            <person name="Hacker C."/>
            <person name="Lucocq J.M."/>
            <person name="Schweder T."/>
            <person name="Rattei T."/>
            <person name="Hall N."/>
            <person name="Hirt R.P."/>
            <person name="Embley T.M."/>
        </authorList>
    </citation>
    <scope>NUCLEOTIDE SEQUENCE [LARGE SCALE GENOMIC DNA]</scope>
</reference>
<evidence type="ECO:0000259" key="4">
    <source>
        <dbReference type="Pfam" id="PF05843"/>
    </source>
</evidence>
<feature type="domain" description="Suppressor of forked" evidence="4">
    <location>
        <begin position="18"/>
        <end position="179"/>
    </location>
</feature>
<dbReference type="EMBL" id="JH993854">
    <property type="protein sequence ID" value="ELQ76365.1"/>
    <property type="molecule type" value="Genomic_DNA"/>
</dbReference>
<evidence type="ECO:0000256" key="2">
    <source>
        <dbReference type="ARBA" id="ARBA00022737"/>
    </source>
</evidence>
<comment type="subcellular location">
    <subcellularLocation>
        <location evidence="1">Nucleus</location>
    </subcellularLocation>
</comment>
<dbReference type="SUPFAM" id="SSF48452">
    <property type="entry name" value="TPR-like"/>
    <property type="match status" value="1"/>
</dbReference>
<dbReference type="PANTHER" id="PTHR19980">
    <property type="entry name" value="RNA CLEAVAGE STIMULATION FACTOR"/>
    <property type="match status" value="1"/>
</dbReference>
<dbReference type="InterPro" id="IPR045243">
    <property type="entry name" value="Rna14-like"/>
</dbReference>
<dbReference type="InParanoid" id="L7JYH8"/>
<dbReference type="InterPro" id="IPR008847">
    <property type="entry name" value="Suf"/>
</dbReference>
<dbReference type="GO" id="GO:0003729">
    <property type="term" value="F:mRNA binding"/>
    <property type="evidence" value="ECO:0007669"/>
    <property type="project" value="TreeGrafter"/>
</dbReference>
<feature type="domain" description="Suppressor of forked" evidence="4">
    <location>
        <begin position="295"/>
        <end position="371"/>
    </location>
</feature>
<organism evidence="5 6">
    <name type="scientific">Trachipleistophora hominis</name>
    <name type="common">Microsporidian parasite</name>
    <dbReference type="NCBI Taxonomy" id="72359"/>
    <lineage>
        <taxon>Eukaryota</taxon>
        <taxon>Fungi</taxon>
        <taxon>Fungi incertae sedis</taxon>
        <taxon>Microsporidia</taxon>
        <taxon>Pleistophoridae</taxon>
        <taxon>Trachipleistophora</taxon>
    </lineage>
</organism>
<proteinExistence type="predicted"/>
<evidence type="ECO:0000256" key="1">
    <source>
        <dbReference type="ARBA" id="ARBA00004123"/>
    </source>
</evidence>
<dbReference type="STRING" id="72359.L7JYH8"/>
<dbReference type="PANTHER" id="PTHR19980:SF0">
    <property type="entry name" value="CLEAVAGE STIMULATION FACTOR SUBUNIT 3"/>
    <property type="match status" value="1"/>
</dbReference>
<dbReference type="AlphaFoldDB" id="L7JYH8"/>
<protein>
    <submittedName>
        <fullName evidence="5">mRNA cleavage and polyadenylation factor I complex, subunit RNA14</fullName>
    </submittedName>
</protein>
<evidence type="ECO:0000256" key="3">
    <source>
        <dbReference type="ARBA" id="ARBA00023242"/>
    </source>
</evidence>
<keyword evidence="2" id="KW-0677">Repeat</keyword>
<dbReference type="GO" id="GO:0005634">
    <property type="term" value="C:nucleus"/>
    <property type="evidence" value="ECO:0007669"/>
    <property type="project" value="UniProtKB-SubCell"/>
</dbReference>
<dbReference type="OMA" id="AQLEYYV"/>